<dbReference type="PANTHER" id="PTHR33744">
    <property type="entry name" value="CARBOHYDRATE DIACID REGULATOR"/>
    <property type="match status" value="1"/>
</dbReference>
<dbReference type="Pfam" id="PF14361">
    <property type="entry name" value="RsbRD_N"/>
    <property type="match status" value="1"/>
</dbReference>
<keyword evidence="4" id="KW-1185">Reference proteome</keyword>
<feature type="domain" description="PucR C-terminal helix-turn-helix" evidence="1">
    <location>
        <begin position="342"/>
        <end position="399"/>
    </location>
</feature>
<name>A0ABV3FVK4_9NOCA</name>
<dbReference type="RefSeq" id="WP_355087634.1">
    <property type="nucleotide sequence ID" value="NZ_JBEXKW010000034.1"/>
</dbReference>
<proteinExistence type="predicted"/>
<sequence>MTIASTAQPDLTVSGQPVTSSLKDVRALSRKMVGHFIENVAPCRTLPGEAINGDITTITRTCLELAVSMLDGSDIPEKTQQLRVGAEGWAREGIPIDTIHHAVHEGFKLGFDLILADATAADFDSLKSVGRRLLEILDIITSTVSHAYVRELRAVVGEHHTAAHTLTSALLGGHATSTMARECGIEIAASYSVLAVSIPPHPEEADARLDGKVVARRKLRRVQAELAKRCGDGALSLLSVDGGTILLPTGLVSGEALDHLIEQLSRSAQVPIAATLVDAVTARVPAATDQAHELLDMVQRLRCVRGLYRFDDLALEYQLTRPGPGLERLRTILSPLDEHPDLFETLQRHISNNLNRQRTARALHVHTNTVDYRLKRIGQLTGFDPSEAAGLWYLRAALVARSYQQPGDPGASRRTVTATRPS</sequence>
<dbReference type="Proteomes" id="UP001551695">
    <property type="component" value="Unassembled WGS sequence"/>
</dbReference>
<dbReference type="Pfam" id="PF13556">
    <property type="entry name" value="HTH_30"/>
    <property type="match status" value="1"/>
</dbReference>
<gene>
    <name evidence="3" type="ORF">AB0I48_17990</name>
</gene>
<dbReference type="Gene3D" id="1.10.10.2840">
    <property type="entry name" value="PucR C-terminal helix-turn-helix domain"/>
    <property type="match status" value="1"/>
</dbReference>
<dbReference type="InterPro" id="IPR042070">
    <property type="entry name" value="PucR_C-HTH_sf"/>
</dbReference>
<reference evidence="3 4" key="1">
    <citation type="submission" date="2024-06" db="EMBL/GenBank/DDBJ databases">
        <title>The Natural Products Discovery Center: Release of the First 8490 Sequenced Strains for Exploring Actinobacteria Biosynthetic Diversity.</title>
        <authorList>
            <person name="Kalkreuter E."/>
            <person name="Kautsar S.A."/>
            <person name="Yang D."/>
            <person name="Bader C.D."/>
            <person name="Teijaro C.N."/>
            <person name="Fluegel L."/>
            <person name="Davis C.M."/>
            <person name="Simpson J.R."/>
            <person name="Lauterbach L."/>
            <person name="Steele A.D."/>
            <person name="Gui C."/>
            <person name="Meng S."/>
            <person name="Li G."/>
            <person name="Viehrig K."/>
            <person name="Ye F."/>
            <person name="Su P."/>
            <person name="Kiefer A.F."/>
            <person name="Nichols A."/>
            <person name="Cepeda A.J."/>
            <person name="Yan W."/>
            <person name="Fan B."/>
            <person name="Jiang Y."/>
            <person name="Adhikari A."/>
            <person name="Zheng C.-J."/>
            <person name="Schuster L."/>
            <person name="Cowan T.M."/>
            <person name="Smanski M.J."/>
            <person name="Chevrette M.G."/>
            <person name="De Carvalho L.P.S."/>
            <person name="Shen B."/>
        </authorList>
    </citation>
    <scope>NUCLEOTIDE SEQUENCE [LARGE SCALE GENOMIC DNA]</scope>
    <source>
        <strain evidence="3 4">NPDC050403</strain>
    </source>
</reference>
<accession>A0ABV3FVK4</accession>
<organism evidence="3 4">
    <name type="scientific">Nocardia aurea</name>
    <dbReference type="NCBI Taxonomy" id="2144174"/>
    <lineage>
        <taxon>Bacteria</taxon>
        <taxon>Bacillati</taxon>
        <taxon>Actinomycetota</taxon>
        <taxon>Actinomycetes</taxon>
        <taxon>Mycobacteriales</taxon>
        <taxon>Nocardiaceae</taxon>
        <taxon>Nocardia</taxon>
    </lineage>
</organism>
<evidence type="ECO:0000259" key="2">
    <source>
        <dbReference type="Pfam" id="PF14361"/>
    </source>
</evidence>
<dbReference type="InterPro" id="IPR051448">
    <property type="entry name" value="CdaR-like_regulators"/>
</dbReference>
<feature type="domain" description="RsbT co-antagonist protein RsbRD N-terminal" evidence="2">
    <location>
        <begin position="27"/>
        <end position="162"/>
    </location>
</feature>
<evidence type="ECO:0000259" key="1">
    <source>
        <dbReference type="Pfam" id="PF13556"/>
    </source>
</evidence>
<evidence type="ECO:0000313" key="4">
    <source>
        <dbReference type="Proteomes" id="UP001551695"/>
    </source>
</evidence>
<evidence type="ECO:0000313" key="3">
    <source>
        <dbReference type="EMBL" id="MEV0709455.1"/>
    </source>
</evidence>
<dbReference type="EMBL" id="JBFAKC010000007">
    <property type="protein sequence ID" value="MEV0709455.1"/>
    <property type="molecule type" value="Genomic_DNA"/>
</dbReference>
<protein>
    <submittedName>
        <fullName evidence="3">Helix-turn-helix domain-containing protein</fullName>
    </submittedName>
</protein>
<comment type="caution">
    <text evidence="3">The sequence shown here is derived from an EMBL/GenBank/DDBJ whole genome shotgun (WGS) entry which is preliminary data.</text>
</comment>
<dbReference type="InterPro" id="IPR025751">
    <property type="entry name" value="RsbRD_N_dom"/>
</dbReference>
<dbReference type="InterPro" id="IPR025736">
    <property type="entry name" value="PucR_C-HTH_dom"/>
</dbReference>
<dbReference type="PANTHER" id="PTHR33744:SF7">
    <property type="entry name" value="PUCR FAMILY TRANSCRIPTIONAL REGULATOR"/>
    <property type="match status" value="1"/>
</dbReference>